<comment type="caution">
    <text evidence="2">The sequence shown here is derived from an EMBL/GenBank/DDBJ whole genome shotgun (WGS) entry which is preliminary data.</text>
</comment>
<dbReference type="AlphaFoldDB" id="A0A4S4LNT5"/>
<evidence type="ECO:0000256" key="1">
    <source>
        <dbReference type="SAM" id="MobiDB-lite"/>
    </source>
</evidence>
<organism evidence="2 3">
    <name type="scientific">Bondarzewia mesenterica</name>
    <dbReference type="NCBI Taxonomy" id="1095465"/>
    <lineage>
        <taxon>Eukaryota</taxon>
        <taxon>Fungi</taxon>
        <taxon>Dikarya</taxon>
        <taxon>Basidiomycota</taxon>
        <taxon>Agaricomycotina</taxon>
        <taxon>Agaricomycetes</taxon>
        <taxon>Russulales</taxon>
        <taxon>Bondarzewiaceae</taxon>
        <taxon>Bondarzewia</taxon>
    </lineage>
</organism>
<dbReference type="Proteomes" id="UP000310158">
    <property type="component" value="Unassembled WGS sequence"/>
</dbReference>
<feature type="region of interest" description="Disordered" evidence="1">
    <location>
        <begin position="596"/>
        <end position="646"/>
    </location>
</feature>
<feature type="compositionally biased region" description="Low complexity" evidence="1">
    <location>
        <begin position="626"/>
        <end position="646"/>
    </location>
</feature>
<gene>
    <name evidence="2" type="ORF">EW146_g6667</name>
</gene>
<evidence type="ECO:0000313" key="2">
    <source>
        <dbReference type="EMBL" id="THH13557.1"/>
    </source>
</evidence>
<dbReference type="EMBL" id="SGPL01000344">
    <property type="protein sequence ID" value="THH13557.1"/>
    <property type="molecule type" value="Genomic_DNA"/>
</dbReference>
<proteinExistence type="predicted"/>
<feature type="compositionally biased region" description="Basic and acidic residues" evidence="1">
    <location>
        <begin position="49"/>
        <end position="69"/>
    </location>
</feature>
<name>A0A4S4LNT5_9AGAM</name>
<protein>
    <submittedName>
        <fullName evidence="2">Uncharacterized protein</fullName>
    </submittedName>
</protein>
<feature type="region of interest" description="Disordered" evidence="1">
    <location>
        <begin position="729"/>
        <end position="761"/>
    </location>
</feature>
<reference evidence="2 3" key="1">
    <citation type="submission" date="2019-02" db="EMBL/GenBank/DDBJ databases">
        <title>Genome sequencing of the rare red list fungi Bondarzewia mesenterica.</title>
        <authorList>
            <person name="Buettner E."/>
            <person name="Kellner H."/>
        </authorList>
    </citation>
    <scope>NUCLEOTIDE SEQUENCE [LARGE SCALE GENOMIC DNA]</scope>
    <source>
        <strain evidence="2 3">DSM 108281</strain>
    </source>
</reference>
<dbReference type="OrthoDB" id="1662883at2759"/>
<keyword evidence="3" id="KW-1185">Reference proteome</keyword>
<feature type="non-terminal residue" evidence="2">
    <location>
        <position position="761"/>
    </location>
</feature>
<feature type="region of interest" description="Disordered" evidence="1">
    <location>
        <begin position="1"/>
        <end position="85"/>
    </location>
</feature>
<feature type="compositionally biased region" description="Polar residues" evidence="1">
    <location>
        <begin position="1"/>
        <end position="13"/>
    </location>
</feature>
<feature type="compositionally biased region" description="Basic and acidic residues" evidence="1">
    <location>
        <begin position="15"/>
        <end position="28"/>
    </location>
</feature>
<accession>A0A4S4LNT5</accession>
<sequence>MASTAFEVRSTQVLYEERTREWTTHRDPLVIPPAPAPSKWAAAAAGSGGKERKEKEKQHGPTTPDDKRPAGATWRESPVPDRLSAQRPFCHRHPLQSHKDSLPLTVGRSGRALRSLRDGMTAEVNVEGASLLDRVLREAPRSFERRPRGPYILELDHADERFWRGGSEGKTDALRESRACGKNGTVEIKNSKGLGFGFGSRPWNLKEASSSTVRWHFRAFWEGGDGSALSAQPESGPGLGWGGDQRAMRGGTRRLRTVAIAPWWIFHRVRISSLSFAVGGGVGMRRSGVEKEGGAGGTDEDWVVWGGRQRKWGWSGRRWEGGHDGEGGFERVLGGGDSGLEENDGDGEGEGVTIMIAQGSGGRGPRQGEYGNWMALEWRASPAWAMEPGRRTRLAVRPLALRESREPERCSSERRRRDSGAGEICVCVGSSPLSLLHVHHTPLMAATSQPIAFPSNSIDATMASGSFSGNNGSFNPASYTRAFFGSPISWRPGSFGSRFYPGSSPGQLLGPLDPTDFRCGKISSSIESDRGSLLHALSTMEREDELCRNYTCCGLNLTDLHALVDHFEECHVVVVDPYAASGSVLAPPGTTLKNPSYFPADPMSMHQHAQQHLGSFDPDDMELDLDSSPSSSSASSPPQTPVTTPLPYSSYASSFASLSQPNSACPSPVSAFDTTAVMPSRGSPLASFPPTHRGVSARAEEAFNGYSAYSDYSAGMPGTVPAGLAGHAVAEDNGSSEPGSPFGCLPPRVALQRQHDPTTPR</sequence>
<evidence type="ECO:0000313" key="3">
    <source>
        <dbReference type="Proteomes" id="UP000310158"/>
    </source>
</evidence>